<comment type="caution">
    <text evidence="2">The sequence shown here is derived from an EMBL/GenBank/DDBJ whole genome shotgun (WGS) entry which is preliminary data.</text>
</comment>
<gene>
    <name evidence="2" type="ORF">ABMA27_004058</name>
</gene>
<name>A0ABR3HRD4_LOXSC</name>
<evidence type="ECO:0000313" key="3">
    <source>
        <dbReference type="Proteomes" id="UP001549920"/>
    </source>
</evidence>
<evidence type="ECO:0000313" key="2">
    <source>
        <dbReference type="EMBL" id="KAL0879101.1"/>
    </source>
</evidence>
<protein>
    <submittedName>
        <fullName evidence="2">Uncharacterized protein</fullName>
    </submittedName>
</protein>
<dbReference type="EMBL" id="JBEUOH010000015">
    <property type="protein sequence ID" value="KAL0879101.1"/>
    <property type="molecule type" value="Genomic_DNA"/>
</dbReference>
<sequence length="264" mass="28339">MYTIALIIFVALNVHITVVLHLAHKKTSSSGSGAVASPLVMDPRIMLDTEMIDATQSDKLSSHKTDVTHANSFLVRQRRGFASDIFNKAKGAIGSTIQKGTDFAGDVVYKVGDTVNSGVNKVGETIQKGKDFAGDVVHTVGDTVSSGVNKVGETIEGGKNLAINTVGTVEKMGELAWAGLKLAKGGIDLVLSVFIPLSQAEEKAVKWIRPILGMYTPAAFRLTKSPVVMTAWASAIGVEVFFILLNIYLTTTKKRYYDTMENVC</sequence>
<accession>A0ABR3HRD4</accession>
<reference evidence="2 3" key="1">
    <citation type="submission" date="2024-06" db="EMBL/GenBank/DDBJ databases">
        <title>A chromosome-level genome assembly of beet webworm, Loxostege sticticalis.</title>
        <authorList>
            <person name="Zhang Y."/>
        </authorList>
    </citation>
    <scope>NUCLEOTIDE SEQUENCE [LARGE SCALE GENOMIC DNA]</scope>
    <source>
        <strain evidence="2">AQ026</strain>
        <tissue evidence="2">Whole body</tissue>
    </source>
</reference>
<feature type="transmembrane region" description="Helical" evidence="1">
    <location>
        <begin position="6"/>
        <end position="23"/>
    </location>
</feature>
<keyword evidence="1" id="KW-0472">Membrane</keyword>
<proteinExistence type="predicted"/>
<evidence type="ECO:0000256" key="1">
    <source>
        <dbReference type="SAM" id="Phobius"/>
    </source>
</evidence>
<keyword evidence="3" id="KW-1185">Reference proteome</keyword>
<keyword evidence="1" id="KW-1133">Transmembrane helix</keyword>
<dbReference type="Proteomes" id="UP001549920">
    <property type="component" value="Unassembled WGS sequence"/>
</dbReference>
<feature type="transmembrane region" description="Helical" evidence="1">
    <location>
        <begin position="227"/>
        <end position="249"/>
    </location>
</feature>
<keyword evidence="1" id="KW-0812">Transmembrane</keyword>
<organism evidence="2 3">
    <name type="scientific">Loxostege sticticalis</name>
    <name type="common">Beet webworm moth</name>
    <dbReference type="NCBI Taxonomy" id="481309"/>
    <lineage>
        <taxon>Eukaryota</taxon>
        <taxon>Metazoa</taxon>
        <taxon>Ecdysozoa</taxon>
        <taxon>Arthropoda</taxon>
        <taxon>Hexapoda</taxon>
        <taxon>Insecta</taxon>
        <taxon>Pterygota</taxon>
        <taxon>Neoptera</taxon>
        <taxon>Endopterygota</taxon>
        <taxon>Lepidoptera</taxon>
        <taxon>Glossata</taxon>
        <taxon>Ditrysia</taxon>
        <taxon>Pyraloidea</taxon>
        <taxon>Crambidae</taxon>
        <taxon>Pyraustinae</taxon>
        <taxon>Loxostege</taxon>
    </lineage>
</organism>